<name>A0A2G2ZBL0_CAPAN</name>
<comment type="caution">
    <text evidence="1">The sequence shown here is derived from an EMBL/GenBank/DDBJ whole genome shotgun (WGS) entry which is preliminary data.</text>
</comment>
<dbReference type="CDD" id="cd09272">
    <property type="entry name" value="RNase_HI_RT_Ty1"/>
    <property type="match status" value="1"/>
</dbReference>
<gene>
    <name evidence="1" type="ORF">T459_17452</name>
</gene>
<organism evidence="1 2">
    <name type="scientific">Capsicum annuum</name>
    <name type="common">Capsicum pepper</name>
    <dbReference type="NCBI Taxonomy" id="4072"/>
    <lineage>
        <taxon>Eukaryota</taxon>
        <taxon>Viridiplantae</taxon>
        <taxon>Streptophyta</taxon>
        <taxon>Embryophyta</taxon>
        <taxon>Tracheophyta</taxon>
        <taxon>Spermatophyta</taxon>
        <taxon>Magnoliopsida</taxon>
        <taxon>eudicotyledons</taxon>
        <taxon>Gunneridae</taxon>
        <taxon>Pentapetalae</taxon>
        <taxon>asterids</taxon>
        <taxon>lamiids</taxon>
        <taxon>Solanales</taxon>
        <taxon>Solanaceae</taxon>
        <taxon>Solanoideae</taxon>
        <taxon>Capsiceae</taxon>
        <taxon>Capsicum</taxon>
    </lineage>
</organism>
<sequence>MKNLSAAKKIYGMEILRDGKNSHFKLSTTLSPKIDDECDYTSRVPYSSAVGSLMYAMVCSQPECYLPYERSDVHERTKHIDVRFYFVHEIIARCDIMVRKVSTHDNLADMMTKTLPSAKFEHFLDLSMVVGELNPTSNPETSYSGLQNQRQASQNMTKTQLKPIEYIHGEHTLKFTMEEREVFANEEGLHREIVIKLSSGTSDLKDLRTLLPKHFEVKGHCLIGSLAPRQLLLSSNKLLQIIAIGDVDARELMVQSQESSKYSWLNVAKKLMDKNSEVHNLQFPSNSTQFEHSIKKKHATGDESMNKINLCG</sequence>
<dbReference type="Gramene" id="PHT79400">
    <property type="protein sequence ID" value="PHT79400"/>
    <property type="gene ID" value="T459_17452"/>
</dbReference>
<reference evidence="1 2" key="2">
    <citation type="journal article" date="2017" name="Genome Biol.">
        <title>New reference genome sequences of hot pepper reveal the massive evolution of plant disease-resistance genes by retroduplication.</title>
        <authorList>
            <person name="Kim S."/>
            <person name="Park J."/>
            <person name="Yeom S.I."/>
            <person name="Kim Y.M."/>
            <person name="Seo E."/>
            <person name="Kim K.T."/>
            <person name="Kim M.S."/>
            <person name="Lee J.M."/>
            <person name="Cheong K."/>
            <person name="Shin H.S."/>
            <person name="Kim S.B."/>
            <person name="Han K."/>
            <person name="Lee J."/>
            <person name="Park M."/>
            <person name="Lee H.A."/>
            <person name="Lee H.Y."/>
            <person name="Lee Y."/>
            <person name="Oh S."/>
            <person name="Lee J.H."/>
            <person name="Choi E."/>
            <person name="Choi E."/>
            <person name="Lee S.E."/>
            <person name="Jeon J."/>
            <person name="Kim H."/>
            <person name="Choi G."/>
            <person name="Song H."/>
            <person name="Lee J."/>
            <person name="Lee S.C."/>
            <person name="Kwon J.K."/>
            <person name="Lee H.Y."/>
            <person name="Koo N."/>
            <person name="Hong Y."/>
            <person name="Kim R.W."/>
            <person name="Kang W.H."/>
            <person name="Huh J.H."/>
            <person name="Kang B.C."/>
            <person name="Yang T.J."/>
            <person name="Lee Y.H."/>
            <person name="Bennetzen J.L."/>
            <person name="Choi D."/>
        </authorList>
    </citation>
    <scope>NUCLEOTIDE SEQUENCE [LARGE SCALE GENOMIC DNA]</scope>
    <source>
        <strain evidence="2">cv. CM334</strain>
    </source>
</reference>
<keyword evidence="2" id="KW-1185">Reference proteome</keyword>
<protein>
    <recommendedName>
        <fullName evidence="3">Reverse transcriptase Ty1/copia-type domain-containing protein</fullName>
    </recommendedName>
</protein>
<proteinExistence type="predicted"/>
<evidence type="ECO:0000313" key="2">
    <source>
        <dbReference type="Proteomes" id="UP000222542"/>
    </source>
</evidence>
<dbReference type="Proteomes" id="UP000222542">
    <property type="component" value="Unassembled WGS sequence"/>
</dbReference>
<dbReference type="EMBL" id="AYRZ02000006">
    <property type="protein sequence ID" value="PHT79400.1"/>
    <property type="molecule type" value="Genomic_DNA"/>
</dbReference>
<evidence type="ECO:0000313" key="1">
    <source>
        <dbReference type="EMBL" id="PHT79400.1"/>
    </source>
</evidence>
<dbReference type="AlphaFoldDB" id="A0A2G2ZBL0"/>
<evidence type="ECO:0008006" key="3">
    <source>
        <dbReference type="Google" id="ProtNLM"/>
    </source>
</evidence>
<reference evidence="1 2" key="1">
    <citation type="journal article" date="2014" name="Nat. Genet.">
        <title>Genome sequence of the hot pepper provides insights into the evolution of pungency in Capsicum species.</title>
        <authorList>
            <person name="Kim S."/>
            <person name="Park M."/>
            <person name="Yeom S.I."/>
            <person name="Kim Y.M."/>
            <person name="Lee J.M."/>
            <person name="Lee H.A."/>
            <person name="Seo E."/>
            <person name="Choi J."/>
            <person name="Cheong K."/>
            <person name="Kim K.T."/>
            <person name="Jung K."/>
            <person name="Lee G.W."/>
            <person name="Oh S.K."/>
            <person name="Bae C."/>
            <person name="Kim S.B."/>
            <person name="Lee H.Y."/>
            <person name="Kim S.Y."/>
            <person name="Kim M.S."/>
            <person name="Kang B.C."/>
            <person name="Jo Y.D."/>
            <person name="Yang H.B."/>
            <person name="Jeong H.J."/>
            <person name="Kang W.H."/>
            <person name="Kwon J.K."/>
            <person name="Shin C."/>
            <person name="Lim J.Y."/>
            <person name="Park J.H."/>
            <person name="Huh J.H."/>
            <person name="Kim J.S."/>
            <person name="Kim B.D."/>
            <person name="Cohen O."/>
            <person name="Paran I."/>
            <person name="Suh M.C."/>
            <person name="Lee S.B."/>
            <person name="Kim Y.K."/>
            <person name="Shin Y."/>
            <person name="Noh S.J."/>
            <person name="Park J."/>
            <person name="Seo Y.S."/>
            <person name="Kwon S.Y."/>
            <person name="Kim H.A."/>
            <person name="Park J.M."/>
            <person name="Kim H.J."/>
            <person name="Choi S.B."/>
            <person name="Bosland P.W."/>
            <person name="Reeves G."/>
            <person name="Jo S.H."/>
            <person name="Lee B.W."/>
            <person name="Cho H.T."/>
            <person name="Choi H.S."/>
            <person name="Lee M.S."/>
            <person name="Yu Y."/>
            <person name="Do Choi Y."/>
            <person name="Park B.S."/>
            <person name="van Deynze A."/>
            <person name="Ashrafi H."/>
            <person name="Hill T."/>
            <person name="Kim W.T."/>
            <person name="Pai H.S."/>
            <person name="Ahn H.K."/>
            <person name="Yeam I."/>
            <person name="Giovannoni J.J."/>
            <person name="Rose J.K."/>
            <person name="Sorensen I."/>
            <person name="Lee S.J."/>
            <person name="Kim R.W."/>
            <person name="Choi I.Y."/>
            <person name="Choi B.S."/>
            <person name="Lim J.S."/>
            <person name="Lee Y.H."/>
            <person name="Choi D."/>
        </authorList>
    </citation>
    <scope>NUCLEOTIDE SEQUENCE [LARGE SCALE GENOMIC DNA]</scope>
    <source>
        <strain evidence="2">cv. CM334</strain>
    </source>
</reference>
<accession>A0A2G2ZBL0</accession>